<keyword evidence="4" id="KW-0472">Membrane</keyword>
<keyword evidence="4" id="KW-1133">Transmembrane helix</keyword>
<evidence type="ECO:0000256" key="2">
    <source>
        <dbReference type="ARBA" id="ARBA00022729"/>
    </source>
</evidence>
<dbReference type="GO" id="GO:0050821">
    <property type="term" value="P:protein stabilization"/>
    <property type="evidence" value="ECO:0007669"/>
    <property type="project" value="TreeGrafter"/>
</dbReference>
<comment type="caution">
    <text evidence="5">The sequence shown here is derived from an EMBL/GenBank/DDBJ whole genome shotgun (WGS) entry which is preliminary data.</text>
</comment>
<dbReference type="GO" id="GO:0051082">
    <property type="term" value="F:unfolded protein binding"/>
    <property type="evidence" value="ECO:0007669"/>
    <property type="project" value="InterPro"/>
</dbReference>
<evidence type="ECO:0000256" key="1">
    <source>
        <dbReference type="ARBA" id="ARBA00009091"/>
    </source>
</evidence>
<evidence type="ECO:0000256" key="4">
    <source>
        <dbReference type="SAM" id="Phobius"/>
    </source>
</evidence>
<keyword evidence="2" id="KW-0732">Signal</keyword>
<dbReference type="Proteomes" id="UP000627292">
    <property type="component" value="Unassembled WGS sequence"/>
</dbReference>
<reference evidence="5" key="1">
    <citation type="journal article" date="2014" name="Int. J. Syst. Evol. Microbiol.">
        <title>Complete genome sequence of Corynebacterium casei LMG S-19264T (=DSM 44701T), isolated from a smear-ripened cheese.</title>
        <authorList>
            <consortium name="US DOE Joint Genome Institute (JGI-PGF)"/>
            <person name="Walter F."/>
            <person name="Albersmeier A."/>
            <person name="Kalinowski J."/>
            <person name="Ruckert C."/>
        </authorList>
    </citation>
    <scope>NUCLEOTIDE SEQUENCE</scope>
    <source>
        <strain evidence="5">CGMCC 1.15290</strain>
    </source>
</reference>
<dbReference type="RefSeq" id="WP_188959169.1">
    <property type="nucleotide sequence ID" value="NZ_BMIB01000008.1"/>
</dbReference>
<accession>A0A917MZP6</accession>
<reference evidence="5" key="2">
    <citation type="submission" date="2020-09" db="EMBL/GenBank/DDBJ databases">
        <authorList>
            <person name="Sun Q."/>
            <person name="Zhou Y."/>
        </authorList>
    </citation>
    <scope>NUCLEOTIDE SEQUENCE</scope>
    <source>
        <strain evidence="5">CGMCC 1.15290</strain>
    </source>
</reference>
<dbReference type="Gene3D" id="3.30.910.20">
    <property type="entry name" value="Skp domain"/>
    <property type="match status" value="1"/>
</dbReference>
<dbReference type="Pfam" id="PF03938">
    <property type="entry name" value="OmpH"/>
    <property type="match status" value="1"/>
</dbReference>
<dbReference type="InterPro" id="IPR024930">
    <property type="entry name" value="Skp_dom_sf"/>
</dbReference>
<organism evidence="5 6">
    <name type="scientific">Filimonas zeae</name>
    <dbReference type="NCBI Taxonomy" id="1737353"/>
    <lineage>
        <taxon>Bacteria</taxon>
        <taxon>Pseudomonadati</taxon>
        <taxon>Bacteroidota</taxon>
        <taxon>Chitinophagia</taxon>
        <taxon>Chitinophagales</taxon>
        <taxon>Chitinophagaceae</taxon>
        <taxon>Filimonas</taxon>
    </lineage>
</organism>
<feature type="transmembrane region" description="Helical" evidence="4">
    <location>
        <begin position="6"/>
        <end position="24"/>
    </location>
</feature>
<evidence type="ECO:0000256" key="3">
    <source>
        <dbReference type="SAM" id="Coils"/>
    </source>
</evidence>
<dbReference type="SUPFAM" id="SSF111384">
    <property type="entry name" value="OmpH-like"/>
    <property type="match status" value="1"/>
</dbReference>
<feature type="coiled-coil region" evidence="3">
    <location>
        <begin position="57"/>
        <end position="128"/>
    </location>
</feature>
<dbReference type="EMBL" id="BMIB01000008">
    <property type="protein sequence ID" value="GGH82789.1"/>
    <property type="molecule type" value="Genomic_DNA"/>
</dbReference>
<keyword evidence="6" id="KW-1185">Reference proteome</keyword>
<dbReference type="PANTHER" id="PTHR35089">
    <property type="entry name" value="CHAPERONE PROTEIN SKP"/>
    <property type="match status" value="1"/>
</dbReference>
<evidence type="ECO:0000313" key="6">
    <source>
        <dbReference type="Proteomes" id="UP000627292"/>
    </source>
</evidence>
<protein>
    <recommendedName>
        <fullName evidence="7">Periplasmic chaperone for outer membrane proteins Skp</fullName>
    </recommendedName>
</protein>
<proteinExistence type="inferred from homology"/>
<name>A0A917MZP6_9BACT</name>
<dbReference type="GO" id="GO:0005829">
    <property type="term" value="C:cytosol"/>
    <property type="evidence" value="ECO:0007669"/>
    <property type="project" value="TreeGrafter"/>
</dbReference>
<keyword evidence="3" id="KW-0175">Coiled coil</keyword>
<evidence type="ECO:0000313" key="5">
    <source>
        <dbReference type="EMBL" id="GGH82789.1"/>
    </source>
</evidence>
<dbReference type="SMART" id="SM00935">
    <property type="entry name" value="OmpH"/>
    <property type="match status" value="1"/>
</dbReference>
<sequence>MKNFSIALNIVLVVAVAVLFYLVLSDKQPKAPVYGPQVADSASPASFKIAYFESDSLEKQYEYYKEARTKIRAKEEENGRVMTGMRSRYTSRLKELQQRANTMSQNEQQAAQQELAQMEQEFEATGQRLQQDMQAESMRHLQEVKNKIQAFLKDYAREKGYIFVFGSNEYDYLYYKDSTRDITSDVVKLLNERYKAEKPAKK</sequence>
<dbReference type="AlphaFoldDB" id="A0A917MZP6"/>
<dbReference type="PANTHER" id="PTHR35089:SF1">
    <property type="entry name" value="CHAPERONE PROTEIN SKP"/>
    <property type="match status" value="1"/>
</dbReference>
<keyword evidence="4" id="KW-0812">Transmembrane</keyword>
<dbReference type="InterPro" id="IPR005632">
    <property type="entry name" value="Chaperone_Skp"/>
</dbReference>
<gene>
    <name evidence="5" type="ORF">GCM10011379_57200</name>
</gene>
<comment type="similarity">
    <text evidence="1">Belongs to the Skp family.</text>
</comment>
<evidence type="ECO:0008006" key="7">
    <source>
        <dbReference type="Google" id="ProtNLM"/>
    </source>
</evidence>